<dbReference type="AlphaFoldDB" id="F9YA09"/>
<dbReference type="InterPro" id="IPR011006">
    <property type="entry name" value="CheY-like_superfamily"/>
</dbReference>
<dbReference type="EMBL" id="CP002018">
    <property type="protein sequence ID" value="AEM41420.1"/>
    <property type="molecule type" value="Genomic_DNA"/>
</dbReference>
<keyword evidence="1" id="KW-0597">Phosphoprotein</keyword>
<dbReference type="HOGENOM" id="CLU_000445_69_8_5"/>
<sequence length="100" mass="10550">MVIERAGLSVLAVANADDAIVVLAGNDPVSVLFTDVDMPGSMNGIDLAHRVSCNHPTIRVIVASGRSSVDVAELPAGAEFFRKPYDIHCLTRALYGTAQV</sequence>
<dbReference type="GO" id="GO:0000160">
    <property type="term" value="P:phosphorelay signal transduction system"/>
    <property type="evidence" value="ECO:0007669"/>
    <property type="project" value="InterPro"/>
</dbReference>
<evidence type="ECO:0000313" key="4">
    <source>
        <dbReference type="Proteomes" id="UP000000692"/>
    </source>
</evidence>
<dbReference type="PROSITE" id="PS50110">
    <property type="entry name" value="RESPONSE_REGULATORY"/>
    <property type="match status" value="1"/>
</dbReference>
<organism evidence="3 4">
    <name type="scientific">Ketogulonicigenium vulgare (strain WSH-001)</name>
    <dbReference type="NCBI Taxonomy" id="759362"/>
    <lineage>
        <taxon>Bacteria</taxon>
        <taxon>Pseudomonadati</taxon>
        <taxon>Pseudomonadota</taxon>
        <taxon>Alphaproteobacteria</taxon>
        <taxon>Rhodobacterales</taxon>
        <taxon>Roseobacteraceae</taxon>
        <taxon>Ketogulonicigenium</taxon>
    </lineage>
</organism>
<dbReference type="eggNOG" id="COG0784">
    <property type="taxonomic scope" value="Bacteria"/>
</dbReference>
<evidence type="ECO:0000313" key="3">
    <source>
        <dbReference type="EMBL" id="AEM41420.1"/>
    </source>
</evidence>
<dbReference type="SUPFAM" id="SSF52172">
    <property type="entry name" value="CheY-like"/>
    <property type="match status" value="1"/>
</dbReference>
<name>F9YA09_KETVW</name>
<reference evidence="3 4" key="1">
    <citation type="journal article" date="2011" name="J. Bacteriol.">
        <title>Complete genome sequence of the industrial strain Ketogulonicigenium vulgare WSH-001.</title>
        <authorList>
            <person name="Liu L."/>
            <person name="Li Y."/>
            <person name="Zhang J."/>
            <person name="Zhou Z."/>
            <person name="Liu J."/>
            <person name="Li X."/>
            <person name="Zhou J."/>
            <person name="Du G."/>
            <person name="Wang L."/>
            <person name="Chen J."/>
        </authorList>
    </citation>
    <scope>NUCLEOTIDE SEQUENCE [LARGE SCALE GENOMIC DNA]</scope>
    <source>
        <strain evidence="3 4">WSH-001</strain>
    </source>
</reference>
<keyword evidence="4" id="KW-1185">Reference proteome</keyword>
<feature type="modified residue" description="4-aspartylphosphate" evidence="1">
    <location>
        <position position="35"/>
    </location>
</feature>
<dbReference type="OrthoDB" id="9784719at2"/>
<gene>
    <name evidence="3" type="ordered locus">KVU_1581</name>
</gene>
<accession>F9YA09</accession>
<feature type="domain" description="Response regulatory" evidence="2">
    <location>
        <begin position="1"/>
        <end position="98"/>
    </location>
</feature>
<dbReference type="Gene3D" id="3.40.50.2300">
    <property type="match status" value="1"/>
</dbReference>
<dbReference type="Proteomes" id="UP000000692">
    <property type="component" value="Chromosome"/>
</dbReference>
<dbReference type="InterPro" id="IPR001789">
    <property type="entry name" value="Sig_transdc_resp-reg_receiver"/>
</dbReference>
<dbReference type="Pfam" id="PF00072">
    <property type="entry name" value="Response_reg"/>
    <property type="match status" value="1"/>
</dbReference>
<evidence type="ECO:0000259" key="2">
    <source>
        <dbReference type="PROSITE" id="PS50110"/>
    </source>
</evidence>
<protein>
    <submittedName>
        <fullName evidence="3">Response regulator receiver domain protein (CheY-like protein)</fullName>
    </submittedName>
</protein>
<evidence type="ECO:0000256" key="1">
    <source>
        <dbReference type="PROSITE-ProRule" id="PRU00169"/>
    </source>
</evidence>
<proteinExistence type="predicted"/>
<dbReference type="KEGG" id="kvl:KVU_1581"/>